<evidence type="ECO:0000256" key="2">
    <source>
        <dbReference type="ARBA" id="ARBA00008685"/>
    </source>
</evidence>
<evidence type="ECO:0000256" key="6">
    <source>
        <dbReference type="ARBA" id="ARBA00023136"/>
    </source>
</evidence>
<accession>A0A5C0E4G3</accession>
<keyword evidence="4 9" id="KW-0812">Transmembrane</keyword>
<keyword evidence="8" id="KW-0325">Glycoprotein</keyword>
<dbReference type="Pfam" id="PF24576">
    <property type="entry name" value="IR75A_N"/>
    <property type="match status" value="1"/>
</dbReference>
<dbReference type="GO" id="GO:0005886">
    <property type="term" value="C:plasma membrane"/>
    <property type="evidence" value="ECO:0007669"/>
    <property type="project" value="UniProtKB-SubCell"/>
</dbReference>
<feature type="transmembrane region" description="Helical" evidence="9">
    <location>
        <begin position="283"/>
        <end position="304"/>
    </location>
</feature>
<evidence type="ECO:0000259" key="11">
    <source>
        <dbReference type="Pfam" id="PF24576"/>
    </source>
</evidence>
<dbReference type="Gene3D" id="1.10.287.70">
    <property type="match status" value="1"/>
</dbReference>
<comment type="similarity">
    <text evidence="2">Belongs to the glutamate-gated ion channel (TC 1.A.10.1) family.</text>
</comment>
<evidence type="ECO:0000256" key="3">
    <source>
        <dbReference type="ARBA" id="ARBA00022475"/>
    </source>
</evidence>
<name>A0A5C0E4G3_GALME</name>
<dbReference type="InterPro" id="IPR052192">
    <property type="entry name" value="Insect_Ionotropic_Sensory_Rcpt"/>
</dbReference>
<feature type="transmembrane region" description="Helical" evidence="9">
    <location>
        <begin position="535"/>
        <end position="557"/>
    </location>
</feature>
<evidence type="ECO:0000256" key="4">
    <source>
        <dbReference type="ARBA" id="ARBA00022692"/>
    </source>
</evidence>
<feature type="transmembrane region" description="Helical" evidence="9">
    <location>
        <begin position="345"/>
        <end position="363"/>
    </location>
</feature>
<dbReference type="PANTHER" id="PTHR42643">
    <property type="entry name" value="IONOTROPIC RECEPTOR 20A-RELATED"/>
    <property type="match status" value="1"/>
</dbReference>
<sequence length="574" mass="65514">MFLCWSPVDLLELHRKASQWGFRLRVGDLEKLPELPAYDVYREGVFLDVNCYNIDQLLIQASSTRAFNHRYTWLLSHDSPYNISTMENHLLNSNILPDADVTWSTPDALVDVYRIKADQSLVTTYLGLNKNIGLKELETFWAQQQTAVTRRKDLKNVFLKSATIISQPQHFKGWSDLTTRHIDTFPKFTYPLLNLCAEDLHFRHNMMQVDLYGEDHNGTFNGLVGLFQHNDTEIGITSMFIREDRMKVLHYCSETAELRGAFMFRQPSQSAVSNVFVLPFSRGVWTAIFALTTAMAALLTVLGYRLRQTDPELALLTPFEAFTFAIGTVCQQGFYRTPNLASARLVIFCALMMALFTFTAYSAKIVVILQTPSDAIQTIADLARSPMSMGVQDTTYKRVYFAESTDSVTQQLYKRKLLPLGERAYLSVVEGIERMRTGLFAFQVEQSSGYDIISRTFTEREKCGLKEVEAFRLPMVSVPIRKHSGYRDLLASRLRWQREVGLIGHERRHWLAERPRCDASNAGFLSVGITDLLPAFQVLCGGALLAVLLLLAEILAFRIKRTVNTQRLYGKRQR</sequence>
<evidence type="ECO:0000256" key="8">
    <source>
        <dbReference type="ARBA" id="ARBA00023180"/>
    </source>
</evidence>
<keyword evidence="3" id="KW-1003">Cell membrane</keyword>
<dbReference type="Gene3D" id="3.40.190.10">
    <property type="entry name" value="Periplasmic binding protein-like II"/>
    <property type="match status" value="1"/>
</dbReference>
<dbReference type="GO" id="GO:0050906">
    <property type="term" value="P:detection of stimulus involved in sensory perception"/>
    <property type="evidence" value="ECO:0007669"/>
    <property type="project" value="UniProtKB-ARBA"/>
</dbReference>
<evidence type="ECO:0000256" key="9">
    <source>
        <dbReference type="SAM" id="Phobius"/>
    </source>
</evidence>
<dbReference type="AlphaFoldDB" id="A0A5C0E4G3"/>
<evidence type="ECO:0000259" key="10">
    <source>
        <dbReference type="Pfam" id="PF00060"/>
    </source>
</evidence>
<proteinExistence type="evidence at transcript level"/>
<dbReference type="SUPFAM" id="SSF53850">
    <property type="entry name" value="Periplasmic binding protein-like II"/>
    <property type="match status" value="1"/>
</dbReference>
<dbReference type="EMBL" id="MK562541">
    <property type="protein sequence ID" value="QEI46870.1"/>
    <property type="molecule type" value="mRNA"/>
</dbReference>
<feature type="domain" description="Ionotropic receptor 75a N-terminal" evidence="11">
    <location>
        <begin position="33"/>
        <end position="163"/>
    </location>
</feature>
<keyword evidence="5 9" id="KW-1133">Transmembrane helix</keyword>
<evidence type="ECO:0000256" key="5">
    <source>
        <dbReference type="ARBA" id="ARBA00022989"/>
    </source>
</evidence>
<dbReference type="InterPro" id="IPR001320">
    <property type="entry name" value="Iontro_rcpt_C"/>
</dbReference>
<dbReference type="GO" id="GO:0015276">
    <property type="term" value="F:ligand-gated monoatomic ion channel activity"/>
    <property type="evidence" value="ECO:0007669"/>
    <property type="project" value="InterPro"/>
</dbReference>
<evidence type="ECO:0000256" key="7">
    <source>
        <dbReference type="ARBA" id="ARBA00023170"/>
    </source>
</evidence>
<keyword evidence="7 12" id="KW-0675">Receptor</keyword>
<comment type="subcellular location">
    <subcellularLocation>
        <location evidence="1">Cell membrane</location>
        <topology evidence="1">Multi-pass membrane protein</topology>
    </subcellularLocation>
</comment>
<dbReference type="InterPro" id="IPR057074">
    <property type="entry name" value="IR75A_N"/>
</dbReference>
<keyword evidence="6 9" id="KW-0472">Membrane</keyword>
<dbReference type="PANTHER" id="PTHR42643:SF33">
    <property type="entry name" value="GLUTAMATE RECEPTOR 2-LIKE PROTEIN"/>
    <property type="match status" value="1"/>
</dbReference>
<reference evidence="12" key="1">
    <citation type="submission" date="2019-02" db="EMBL/GenBank/DDBJ databases">
        <title>Identification of putative ionotropic receptor genes from the antennae of Galleria mellonella.</title>
        <authorList>
            <person name="Liu S."/>
            <person name="Jiang X.-C."/>
            <person name="Jiang X.-Y."/>
        </authorList>
    </citation>
    <scope>NUCLEOTIDE SEQUENCE</scope>
    <source>
        <strain evidence="12">HF</strain>
    </source>
</reference>
<organism evidence="12">
    <name type="scientific">Galleria mellonella</name>
    <name type="common">Greater wax moth</name>
    <dbReference type="NCBI Taxonomy" id="7137"/>
    <lineage>
        <taxon>Eukaryota</taxon>
        <taxon>Metazoa</taxon>
        <taxon>Ecdysozoa</taxon>
        <taxon>Arthropoda</taxon>
        <taxon>Hexapoda</taxon>
        <taxon>Insecta</taxon>
        <taxon>Pterygota</taxon>
        <taxon>Neoptera</taxon>
        <taxon>Endopterygota</taxon>
        <taxon>Lepidoptera</taxon>
        <taxon>Glossata</taxon>
        <taxon>Ditrysia</taxon>
        <taxon>Pyraloidea</taxon>
        <taxon>Pyralidae</taxon>
        <taxon>Galleriinae</taxon>
        <taxon>Galleria</taxon>
    </lineage>
</organism>
<dbReference type="Pfam" id="PF00060">
    <property type="entry name" value="Lig_chan"/>
    <property type="match status" value="1"/>
</dbReference>
<evidence type="ECO:0000256" key="1">
    <source>
        <dbReference type="ARBA" id="ARBA00004651"/>
    </source>
</evidence>
<feature type="domain" description="Ionotropic glutamate receptor C-terminal" evidence="10">
    <location>
        <begin position="284"/>
        <end position="542"/>
    </location>
</feature>
<evidence type="ECO:0000313" key="12">
    <source>
        <dbReference type="EMBL" id="QEI46870.1"/>
    </source>
</evidence>
<protein>
    <submittedName>
        <fullName evidence="12">Ionotropic receptor 75d</fullName>
    </submittedName>
</protein>